<gene>
    <name evidence="1" type="ORF">FE784_34960</name>
</gene>
<evidence type="ECO:0008006" key="3">
    <source>
        <dbReference type="Google" id="ProtNLM"/>
    </source>
</evidence>
<dbReference type="OrthoDB" id="9815825at2"/>
<dbReference type="Gene3D" id="3.40.50.720">
    <property type="entry name" value="NAD(P)-binding Rossmann-like Domain"/>
    <property type="match status" value="1"/>
</dbReference>
<dbReference type="Proteomes" id="UP000307943">
    <property type="component" value="Unassembled WGS sequence"/>
</dbReference>
<evidence type="ECO:0000313" key="2">
    <source>
        <dbReference type="Proteomes" id="UP000307943"/>
    </source>
</evidence>
<dbReference type="AlphaFoldDB" id="A0A5C4SXY8"/>
<dbReference type="InterPro" id="IPR036291">
    <property type="entry name" value="NAD(P)-bd_dom_sf"/>
</dbReference>
<dbReference type="EMBL" id="VDCQ01000078">
    <property type="protein sequence ID" value="TNJ61004.1"/>
    <property type="molecule type" value="Genomic_DNA"/>
</dbReference>
<accession>A0A5C4SXY8</accession>
<proteinExistence type="predicted"/>
<sequence>MKLGVIGYGNRSKQVIECIQKEEPACIVRAIADVRNDSMQAEKDEGIGLYDTPEAMLASEQLDGIPVNRSAPMSTGASL</sequence>
<keyword evidence="2" id="KW-1185">Reference proteome</keyword>
<organism evidence="1 2">
    <name type="scientific">Paenibacillus hemerocallicola</name>
    <dbReference type="NCBI Taxonomy" id="1172614"/>
    <lineage>
        <taxon>Bacteria</taxon>
        <taxon>Bacillati</taxon>
        <taxon>Bacillota</taxon>
        <taxon>Bacilli</taxon>
        <taxon>Bacillales</taxon>
        <taxon>Paenibacillaceae</taxon>
        <taxon>Paenibacillus</taxon>
    </lineage>
</organism>
<dbReference type="SUPFAM" id="SSF51735">
    <property type="entry name" value="NAD(P)-binding Rossmann-fold domains"/>
    <property type="match status" value="1"/>
</dbReference>
<comment type="caution">
    <text evidence="1">The sequence shown here is derived from an EMBL/GenBank/DDBJ whole genome shotgun (WGS) entry which is preliminary data.</text>
</comment>
<name>A0A5C4SXY8_9BACL</name>
<dbReference type="RefSeq" id="WP_139606884.1">
    <property type="nucleotide sequence ID" value="NZ_VDCQ01000078.1"/>
</dbReference>
<evidence type="ECO:0000313" key="1">
    <source>
        <dbReference type="EMBL" id="TNJ61004.1"/>
    </source>
</evidence>
<reference evidence="1 2" key="1">
    <citation type="submission" date="2019-05" db="EMBL/GenBank/DDBJ databases">
        <title>We sequenced the genome of Paenibacillus hemerocallicola KCTC 33185 for further insight into its adaptation and study the phylogeny of Paenibacillus.</title>
        <authorList>
            <person name="Narsing Rao M.P."/>
        </authorList>
    </citation>
    <scope>NUCLEOTIDE SEQUENCE [LARGE SCALE GENOMIC DNA]</scope>
    <source>
        <strain evidence="1 2">KCTC 33185</strain>
    </source>
</reference>
<protein>
    <recommendedName>
        <fullName evidence="3">Gfo/Idh/MocA-like oxidoreductase N-terminal domain-containing protein</fullName>
    </recommendedName>
</protein>